<proteinExistence type="inferred from homology"/>
<evidence type="ECO:0000256" key="4">
    <source>
        <dbReference type="ARBA" id="ARBA00022898"/>
    </source>
</evidence>
<protein>
    <submittedName>
        <fullName evidence="7">Pyridoxal-dependent decarboxylase</fullName>
    </submittedName>
</protein>
<keyword evidence="3" id="KW-0210">Decarboxylase</keyword>
<evidence type="ECO:0000313" key="8">
    <source>
        <dbReference type="Proteomes" id="UP001596226"/>
    </source>
</evidence>
<dbReference type="RefSeq" id="WP_377512028.1">
    <property type="nucleotide sequence ID" value="NZ_JBHSQS010000008.1"/>
</dbReference>
<comment type="cofactor">
    <cofactor evidence="1 6">
        <name>pyridoxal 5'-phosphate</name>
        <dbReference type="ChEBI" id="CHEBI:597326"/>
    </cofactor>
</comment>
<dbReference type="Proteomes" id="UP001596226">
    <property type="component" value="Unassembled WGS sequence"/>
</dbReference>
<comment type="caution">
    <text evidence="7">The sequence shown here is derived from an EMBL/GenBank/DDBJ whole genome shotgun (WGS) entry which is preliminary data.</text>
</comment>
<dbReference type="InterPro" id="IPR002129">
    <property type="entry name" value="PyrdxlP-dep_de-COase"/>
</dbReference>
<comment type="similarity">
    <text evidence="2 6">Belongs to the group II decarboxylase family.</text>
</comment>
<evidence type="ECO:0000256" key="1">
    <source>
        <dbReference type="ARBA" id="ARBA00001933"/>
    </source>
</evidence>
<name>A0ABW1H8F0_9ACTN</name>
<dbReference type="SUPFAM" id="SSF53383">
    <property type="entry name" value="PLP-dependent transferases"/>
    <property type="match status" value="1"/>
</dbReference>
<organism evidence="7 8">
    <name type="scientific">Micromonospora vulcania</name>
    <dbReference type="NCBI Taxonomy" id="1441873"/>
    <lineage>
        <taxon>Bacteria</taxon>
        <taxon>Bacillati</taxon>
        <taxon>Actinomycetota</taxon>
        <taxon>Actinomycetes</taxon>
        <taxon>Micromonosporales</taxon>
        <taxon>Micromonosporaceae</taxon>
        <taxon>Micromonospora</taxon>
    </lineage>
</organism>
<accession>A0ABW1H8F0</accession>
<dbReference type="InterPro" id="IPR051151">
    <property type="entry name" value="Group_II_Decarboxylase"/>
</dbReference>
<reference evidence="8" key="1">
    <citation type="journal article" date="2019" name="Int. J. Syst. Evol. Microbiol.">
        <title>The Global Catalogue of Microorganisms (GCM) 10K type strain sequencing project: providing services to taxonomists for standard genome sequencing and annotation.</title>
        <authorList>
            <consortium name="The Broad Institute Genomics Platform"/>
            <consortium name="The Broad Institute Genome Sequencing Center for Infectious Disease"/>
            <person name="Wu L."/>
            <person name="Ma J."/>
        </authorList>
    </citation>
    <scope>NUCLEOTIDE SEQUENCE [LARGE SCALE GENOMIC DNA]</scope>
    <source>
        <strain evidence="8">CGMCC 4.7144</strain>
    </source>
</reference>
<evidence type="ECO:0000256" key="2">
    <source>
        <dbReference type="ARBA" id="ARBA00009533"/>
    </source>
</evidence>
<evidence type="ECO:0000256" key="3">
    <source>
        <dbReference type="ARBA" id="ARBA00022793"/>
    </source>
</evidence>
<keyword evidence="4 6" id="KW-0663">Pyridoxal phosphate</keyword>
<dbReference type="InterPro" id="IPR015424">
    <property type="entry name" value="PyrdxlP-dep_Trfase"/>
</dbReference>
<gene>
    <name evidence="7" type="ORF">ACFQGL_15555</name>
</gene>
<dbReference type="Pfam" id="PF00282">
    <property type="entry name" value="Pyridoxal_deC"/>
    <property type="match status" value="1"/>
</dbReference>
<dbReference type="PANTHER" id="PTHR46101">
    <property type="match status" value="1"/>
</dbReference>
<dbReference type="Gene3D" id="3.40.640.10">
    <property type="entry name" value="Type I PLP-dependent aspartate aminotransferase-like (Major domain)"/>
    <property type="match status" value="1"/>
</dbReference>
<evidence type="ECO:0000313" key="7">
    <source>
        <dbReference type="EMBL" id="MFC5924759.1"/>
    </source>
</evidence>
<keyword evidence="8" id="KW-1185">Reference proteome</keyword>
<keyword evidence="5 6" id="KW-0456">Lyase</keyword>
<evidence type="ECO:0000256" key="6">
    <source>
        <dbReference type="RuleBase" id="RU000382"/>
    </source>
</evidence>
<dbReference type="InterPro" id="IPR015421">
    <property type="entry name" value="PyrdxlP-dep_Trfase_major"/>
</dbReference>
<dbReference type="EMBL" id="JBHSQS010000008">
    <property type="protein sequence ID" value="MFC5924759.1"/>
    <property type="molecule type" value="Genomic_DNA"/>
</dbReference>
<evidence type="ECO:0000256" key="5">
    <source>
        <dbReference type="ARBA" id="ARBA00023239"/>
    </source>
</evidence>
<sequence length="403" mass="43575">MTSPTSVPDDLSLATQIEHLRATLAARRSIGFPAALDIDYGPVTPLFGLLINNVGDPDTDPDTGHTKAYEREVIDWHANLFGAPADDRWGYLTSGGTEANQAAILLARDRFAGANPVLYYSQATHDWIRKTASTLGLPEVVIRTDASGEIDYDDLRGELARRRDRPAIVVANAGTTVTEAVDDPARVRFAMSELAIRNSHLHVDGALAGVPLALLPDRSVAIELGSVIDSVAISCHKFYGTTVPGGLVVTRRSLQRAARRISYTATTDSTISGSRCGQLAVQMWYALRLLGEDGHRERAERARETARFAHSLLASVGWPAWRNVHAFTVYFTTPPPVIARRHGLSNADGGISHLICMPGVTRQQIEALAADIATVKGTEQPSPSRGVRRLVPVAQLPLTADRT</sequence>
<dbReference type="PANTHER" id="PTHR46101:SF2">
    <property type="entry name" value="SERINE DECARBOXYLASE"/>
    <property type="match status" value="1"/>
</dbReference>